<dbReference type="AlphaFoldDB" id="A0AAV7UPR8"/>
<sequence>MPGSVWNNAKCSQTEAFLKVPDSSGQAVVQCSATAVTGPALLAMPVGLTPAMGNLGKTAVQAKATAVTEPTEAGSIE</sequence>
<protein>
    <submittedName>
        <fullName evidence="1">Uncharacterized protein</fullName>
    </submittedName>
</protein>
<reference evidence="1" key="1">
    <citation type="journal article" date="2022" name="bioRxiv">
        <title>Sequencing and chromosome-scale assembly of the giantPleurodeles waltlgenome.</title>
        <authorList>
            <person name="Brown T."/>
            <person name="Elewa A."/>
            <person name="Iarovenko S."/>
            <person name="Subramanian E."/>
            <person name="Araus A.J."/>
            <person name="Petzold A."/>
            <person name="Susuki M."/>
            <person name="Suzuki K.-i.T."/>
            <person name="Hayashi T."/>
            <person name="Toyoda A."/>
            <person name="Oliveira C."/>
            <person name="Osipova E."/>
            <person name="Leigh N.D."/>
            <person name="Simon A."/>
            <person name="Yun M.H."/>
        </authorList>
    </citation>
    <scope>NUCLEOTIDE SEQUENCE</scope>
    <source>
        <strain evidence="1">20211129_DDA</strain>
        <tissue evidence="1">Liver</tissue>
    </source>
</reference>
<accession>A0AAV7UPR8</accession>
<organism evidence="1 2">
    <name type="scientific">Pleurodeles waltl</name>
    <name type="common">Iberian ribbed newt</name>
    <dbReference type="NCBI Taxonomy" id="8319"/>
    <lineage>
        <taxon>Eukaryota</taxon>
        <taxon>Metazoa</taxon>
        <taxon>Chordata</taxon>
        <taxon>Craniata</taxon>
        <taxon>Vertebrata</taxon>
        <taxon>Euteleostomi</taxon>
        <taxon>Amphibia</taxon>
        <taxon>Batrachia</taxon>
        <taxon>Caudata</taxon>
        <taxon>Salamandroidea</taxon>
        <taxon>Salamandridae</taxon>
        <taxon>Pleurodelinae</taxon>
        <taxon>Pleurodeles</taxon>
    </lineage>
</organism>
<dbReference type="Proteomes" id="UP001066276">
    <property type="component" value="Chromosome 2_2"/>
</dbReference>
<comment type="caution">
    <text evidence="1">The sequence shown here is derived from an EMBL/GenBank/DDBJ whole genome shotgun (WGS) entry which is preliminary data.</text>
</comment>
<dbReference type="EMBL" id="JANPWB010000004">
    <property type="protein sequence ID" value="KAJ1191044.1"/>
    <property type="molecule type" value="Genomic_DNA"/>
</dbReference>
<keyword evidence="2" id="KW-1185">Reference proteome</keyword>
<evidence type="ECO:0000313" key="1">
    <source>
        <dbReference type="EMBL" id="KAJ1191044.1"/>
    </source>
</evidence>
<name>A0AAV7UPR8_PLEWA</name>
<gene>
    <name evidence="1" type="ORF">NDU88_000361</name>
</gene>
<proteinExistence type="predicted"/>
<evidence type="ECO:0000313" key="2">
    <source>
        <dbReference type="Proteomes" id="UP001066276"/>
    </source>
</evidence>